<dbReference type="InterPro" id="IPR025724">
    <property type="entry name" value="GAG-pre-integrase_dom"/>
</dbReference>
<feature type="compositionally biased region" description="Polar residues" evidence="1">
    <location>
        <begin position="282"/>
        <end position="298"/>
    </location>
</feature>
<dbReference type="PANTHER" id="PTHR47481:SF31">
    <property type="entry name" value="OS01G0873500 PROTEIN"/>
    <property type="match status" value="1"/>
</dbReference>
<evidence type="ECO:0000259" key="4">
    <source>
        <dbReference type="Pfam" id="PF22936"/>
    </source>
</evidence>
<dbReference type="PANTHER" id="PTHR47481">
    <property type="match status" value="1"/>
</dbReference>
<dbReference type="InterPro" id="IPR054722">
    <property type="entry name" value="PolX-like_BBD"/>
</dbReference>
<dbReference type="AlphaFoldDB" id="A0A5N5K7V7"/>
<comment type="caution">
    <text evidence="5">The sequence shown here is derived from an EMBL/GenBank/DDBJ whole genome shotgun (WGS) entry which is preliminary data.</text>
</comment>
<evidence type="ECO:0000256" key="1">
    <source>
        <dbReference type="SAM" id="MobiDB-lite"/>
    </source>
</evidence>
<dbReference type="Proteomes" id="UP000326939">
    <property type="component" value="Chromosome 14"/>
</dbReference>
<dbReference type="EMBL" id="VDCV01000014">
    <property type="protein sequence ID" value="KAB5527608.1"/>
    <property type="molecule type" value="Genomic_DNA"/>
</dbReference>
<dbReference type="Pfam" id="PF07727">
    <property type="entry name" value="RVT_2"/>
    <property type="match status" value="1"/>
</dbReference>
<reference evidence="6" key="1">
    <citation type="journal article" date="2019" name="Gigascience">
        <title>De novo genome assembly of the endangered Acer yangbiense, a plant species with extremely small populations endemic to Yunnan Province, China.</title>
        <authorList>
            <person name="Yang J."/>
            <person name="Wariss H.M."/>
            <person name="Tao L."/>
            <person name="Zhang R."/>
            <person name="Yun Q."/>
            <person name="Hollingsworth P."/>
            <person name="Dao Z."/>
            <person name="Luo G."/>
            <person name="Guo H."/>
            <person name="Ma Y."/>
            <person name="Sun W."/>
        </authorList>
    </citation>
    <scope>NUCLEOTIDE SEQUENCE [LARGE SCALE GENOMIC DNA]</scope>
    <source>
        <strain evidence="6">cv. br00</strain>
    </source>
</reference>
<evidence type="ECO:0000313" key="5">
    <source>
        <dbReference type="EMBL" id="KAB5527608.1"/>
    </source>
</evidence>
<keyword evidence="6" id="KW-1185">Reference proteome</keyword>
<feature type="region of interest" description="Disordered" evidence="1">
    <location>
        <begin position="250"/>
        <end position="299"/>
    </location>
</feature>
<dbReference type="Pfam" id="PF13976">
    <property type="entry name" value="gag_pre-integrs"/>
    <property type="match status" value="1"/>
</dbReference>
<proteinExistence type="predicted"/>
<evidence type="ECO:0000259" key="2">
    <source>
        <dbReference type="Pfam" id="PF07727"/>
    </source>
</evidence>
<dbReference type="Pfam" id="PF22936">
    <property type="entry name" value="Pol_BBD"/>
    <property type="match status" value="1"/>
</dbReference>
<dbReference type="Pfam" id="PF14223">
    <property type="entry name" value="Retrotran_gag_2"/>
    <property type="match status" value="1"/>
</dbReference>
<feature type="domain" description="Reverse transcriptase Ty1/copia-type" evidence="2">
    <location>
        <begin position="624"/>
        <end position="691"/>
    </location>
</feature>
<sequence>MVSEHTTAHASIDPMTTIADSTSSAAFHLPAQVIAIKLDGTNFLAWSAQLLLLFRSYGLMGIVDGSDLSPPKFTSTEHKNQGIVNPGYVVWQYKDQTVLGWIISSLSPAVVSTIYGLETSRLAWQALGARFAAPSTSRISLIKRKLQSLQQGSMQCPEFLDAVKALADELSAVGKPIEDSDLILSVLNGLNSSFHSFVTTYMLMAKEKSMSFSDFHAELLNFDLMQKFHSHNIQQETRSYAFYSHKTAPKTSYRQSKPRFAGVTKNSSHDPSQFRQPLPHLPSSSTHASANTNRSRSPCQICRREGHQALDCFNRMNYSYQGRHPPTELAAMVAEANTTYLNQNQWYADSGANIHVTSDVANLDNSQPYEGDESVGVGNGTGLNISHTGTAAILTPSSVLTLKDVVCCPQASAQLLSINKFCKDNNVLFELTGTHFSVKDMLTGNTLLTGPSENGLYPINLRQLSSSKFQALTMTVGVKASTSIWHCRLGHPSAKTLSLVLSNFSLPLTNNPSSLTLPIAWSPQGPTVEENLTAPYTDINSPAPPQLAIDGIDNSIPQSISNSSQGTIPNNSLDPTSSCSSIAEIAIDQPSSRMVTRSQTGHSAPRLFPDYHLHYTTRHPLKALHAVYVDDILITANAQSFIASVISNLQLEFAMKDLGQLSYFLGIEAMRNSSGLHLRQTRYIIDLLNRVTNRDIILQHVPSSLQPADIFTKGHTADRFCYLRDKLSVVELPASLRGNVKDKVFKTESVDRLEDKPEPVDRLALASKDKVSVDNKRVLAVEEVFMD</sequence>
<evidence type="ECO:0000313" key="6">
    <source>
        <dbReference type="Proteomes" id="UP000326939"/>
    </source>
</evidence>
<name>A0A5N5K7V7_9ROSI</name>
<feature type="domain" description="Retrovirus-related Pol polyprotein from transposon TNT 1-94-like beta-barrel" evidence="4">
    <location>
        <begin position="346"/>
        <end position="423"/>
    </location>
</feature>
<feature type="domain" description="GAG-pre-integrase" evidence="3">
    <location>
        <begin position="455"/>
        <end position="510"/>
    </location>
</feature>
<dbReference type="InterPro" id="IPR013103">
    <property type="entry name" value="RVT_2"/>
</dbReference>
<evidence type="ECO:0000259" key="3">
    <source>
        <dbReference type="Pfam" id="PF13976"/>
    </source>
</evidence>
<organism evidence="5 6">
    <name type="scientific">Salix brachista</name>
    <dbReference type="NCBI Taxonomy" id="2182728"/>
    <lineage>
        <taxon>Eukaryota</taxon>
        <taxon>Viridiplantae</taxon>
        <taxon>Streptophyta</taxon>
        <taxon>Embryophyta</taxon>
        <taxon>Tracheophyta</taxon>
        <taxon>Spermatophyta</taxon>
        <taxon>Magnoliopsida</taxon>
        <taxon>eudicotyledons</taxon>
        <taxon>Gunneridae</taxon>
        <taxon>Pentapetalae</taxon>
        <taxon>rosids</taxon>
        <taxon>fabids</taxon>
        <taxon>Malpighiales</taxon>
        <taxon>Salicaceae</taxon>
        <taxon>Saliceae</taxon>
        <taxon>Salix</taxon>
    </lineage>
</organism>
<protein>
    <recommendedName>
        <fullName evidence="7">Reverse transcriptase Ty1/copia-type domain-containing protein</fullName>
    </recommendedName>
</protein>
<accession>A0A5N5K7V7</accession>
<evidence type="ECO:0008006" key="7">
    <source>
        <dbReference type="Google" id="ProtNLM"/>
    </source>
</evidence>
<feature type="compositionally biased region" description="Polar residues" evidence="1">
    <location>
        <begin position="264"/>
        <end position="275"/>
    </location>
</feature>
<gene>
    <name evidence="5" type="ORF">DKX38_021455</name>
</gene>